<accession>A0A923HMV5</accession>
<gene>
    <name evidence="7" type="ORF">H8K32_05490</name>
</gene>
<keyword evidence="5" id="KW-1133">Transmembrane helix</keyword>
<dbReference type="Proteomes" id="UP000634011">
    <property type="component" value="Unassembled WGS sequence"/>
</dbReference>
<keyword evidence="8" id="KW-1185">Reference proteome</keyword>
<keyword evidence="5" id="KW-0812">Transmembrane</keyword>
<name>A0A923HMV5_9BURK</name>
<dbReference type="PANTHER" id="PTHR43531:SF14">
    <property type="entry name" value="METHYL-ACCEPTING CHEMOTAXIS PROTEIN I-RELATED"/>
    <property type="match status" value="1"/>
</dbReference>
<feature type="transmembrane region" description="Helical" evidence="5">
    <location>
        <begin position="56"/>
        <end position="75"/>
    </location>
</feature>
<comment type="caution">
    <text evidence="7">The sequence shown here is derived from an EMBL/GenBank/DDBJ whole genome shotgun (WGS) entry which is preliminary data.</text>
</comment>
<organism evidence="7 8">
    <name type="scientific">Undibacterium jejuense</name>
    <dbReference type="NCBI Taxonomy" id="1344949"/>
    <lineage>
        <taxon>Bacteria</taxon>
        <taxon>Pseudomonadati</taxon>
        <taxon>Pseudomonadota</taxon>
        <taxon>Betaproteobacteria</taxon>
        <taxon>Burkholderiales</taxon>
        <taxon>Oxalobacteraceae</taxon>
        <taxon>Undibacterium</taxon>
    </lineage>
</organism>
<evidence type="ECO:0000256" key="4">
    <source>
        <dbReference type="PROSITE-ProRule" id="PRU00284"/>
    </source>
</evidence>
<keyword evidence="2" id="KW-0488">Methylation</keyword>
<dbReference type="SUPFAM" id="SSF58104">
    <property type="entry name" value="Methyl-accepting chemotaxis protein (MCP) signaling domain"/>
    <property type="match status" value="1"/>
</dbReference>
<evidence type="ECO:0000256" key="3">
    <source>
        <dbReference type="ARBA" id="ARBA00029447"/>
    </source>
</evidence>
<comment type="similarity">
    <text evidence="3">Belongs to the methyl-accepting chemotaxis (MCP) protein family.</text>
</comment>
<dbReference type="FunFam" id="1.10.287.950:FF:000001">
    <property type="entry name" value="Methyl-accepting chemotaxis sensory transducer"/>
    <property type="match status" value="1"/>
</dbReference>
<dbReference type="GO" id="GO:0005886">
    <property type="term" value="C:plasma membrane"/>
    <property type="evidence" value="ECO:0007669"/>
    <property type="project" value="TreeGrafter"/>
</dbReference>
<protein>
    <recommendedName>
        <fullName evidence="6">Methyl-accepting transducer domain-containing protein</fullName>
    </recommendedName>
</protein>
<keyword evidence="4" id="KW-0807">Transducer</keyword>
<comment type="subcellular location">
    <subcellularLocation>
        <location evidence="1">Membrane</location>
    </subcellularLocation>
</comment>
<dbReference type="CDD" id="cd11386">
    <property type="entry name" value="MCP_signal"/>
    <property type="match status" value="1"/>
</dbReference>
<dbReference type="Pfam" id="PF00015">
    <property type="entry name" value="MCPsignal"/>
    <property type="match status" value="1"/>
</dbReference>
<reference evidence="7" key="1">
    <citation type="submission" date="2020-08" db="EMBL/GenBank/DDBJ databases">
        <title>Novel species isolated from subtropical streams in China.</title>
        <authorList>
            <person name="Lu H."/>
        </authorList>
    </citation>
    <scope>NUCLEOTIDE SEQUENCE</scope>
    <source>
        <strain evidence="7">KACC 12607</strain>
    </source>
</reference>
<dbReference type="GO" id="GO:0006935">
    <property type="term" value="P:chemotaxis"/>
    <property type="evidence" value="ECO:0007669"/>
    <property type="project" value="TreeGrafter"/>
</dbReference>
<evidence type="ECO:0000256" key="1">
    <source>
        <dbReference type="ARBA" id="ARBA00004370"/>
    </source>
</evidence>
<dbReference type="PANTHER" id="PTHR43531">
    <property type="entry name" value="PROTEIN ICFG"/>
    <property type="match status" value="1"/>
</dbReference>
<evidence type="ECO:0000256" key="2">
    <source>
        <dbReference type="ARBA" id="ARBA00022481"/>
    </source>
</evidence>
<evidence type="ECO:0000256" key="5">
    <source>
        <dbReference type="SAM" id="Phobius"/>
    </source>
</evidence>
<dbReference type="SMART" id="SM00283">
    <property type="entry name" value="MA"/>
    <property type="match status" value="1"/>
</dbReference>
<evidence type="ECO:0000313" key="8">
    <source>
        <dbReference type="Proteomes" id="UP000634011"/>
    </source>
</evidence>
<evidence type="ECO:0000259" key="6">
    <source>
        <dbReference type="PROSITE" id="PS50111"/>
    </source>
</evidence>
<proteinExistence type="inferred from homology"/>
<keyword evidence="5" id="KW-0472">Membrane</keyword>
<feature type="transmembrane region" description="Helical" evidence="5">
    <location>
        <begin position="351"/>
        <end position="375"/>
    </location>
</feature>
<dbReference type="Gene3D" id="1.10.287.950">
    <property type="entry name" value="Methyl-accepting chemotaxis protein"/>
    <property type="match status" value="1"/>
</dbReference>
<feature type="domain" description="Methyl-accepting transducer" evidence="6">
    <location>
        <begin position="432"/>
        <end position="661"/>
    </location>
</feature>
<dbReference type="GO" id="GO:0007165">
    <property type="term" value="P:signal transduction"/>
    <property type="evidence" value="ECO:0007669"/>
    <property type="project" value="UniProtKB-KW"/>
</dbReference>
<dbReference type="InterPro" id="IPR004089">
    <property type="entry name" value="MCPsignal_dom"/>
</dbReference>
<dbReference type="PROSITE" id="PS50111">
    <property type="entry name" value="CHEMOTAXIS_TRANSDUC_2"/>
    <property type="match status" value="1"/>
</dbReference>
<dbReference type="AlphaFoldDB" id="A0A923HMV5"/>
<dbReference type="EMBL" id="JACOFV010000003">
    <property type="protein sequence ID" value="MBC3861548.1"/>
    <property type="molecule type" value="Genomic_DNA"/>
</dbReference>
<dbReference type="RefSeq" id="WP_186911466.1">
    <property type="nucleotide sequence ID" value="NZ_JACOFV010000003.1"/>
</dbReference>
<dbReference type="GO" id="GO:0004888">
    <property type="term" value="F:transmembrane signaling receptor activity"/>
    <property type="evidence" value="ECO:0007669"/>
    <property type="project" value="TreeGrafter"/>
</dbReference>
<evidence type="ECO:0000313" key="7">
    <source>
        <dbReference type="EMBL" id="MBC3861548.1"/>
    </source>
</evidence>
<dbReference type="InterPro" id="IPR051310">
    <property type="entry name" value="MCP_chemotaxis"/>
</dbReference>
<sequence length="677" mass="73268">MSDATKLTVVRRVSPEMQEFLAAPKSEPVHKDAFHAHGLWTLGVVLMRNLRFKSKAFLISMMFIIPMLILTWMYFSNVLENIRFSEKERIGIEYTRQIFPVINLAQQVRRDSVVAAVSGTAPATLPSLSEKLRQEQQKLDEIQKRYGKDLGVEKSYASLQDALSKIPSATPADVFKLHTAYVQSLINLMGQVKDGSNLTLDPEIVSFNLMNAAFGRAPDIIESSAKVRGIGGAVLKAASITKEQQNTVSGLITIVEFQGNGMISDLAKVSENDSKIGEKINAKQVLDDTQTFFALARKSVIDNQDYAPETQAAFVAAANKTIESQYGLADRMINELDHLLADRVSAMKQRLYFVSTMLIVFFLAALYGFYTFYLVTSGGLKLISLHLKKMSEGDLRKAPALPWGKDEPAQVIHDVRHTYDALHGLIKTVRHSARALHATSSEISAASLDLSSRAESAAASLEEQSATIEEISSIVSNNAEQASFAANFATDNAKVAEQGGAVISTVVSTMQDIRASSSKINEIIGVINGIAFQTNILALNAAVEAARAGEQGRGFAVVASEVRNLAQRSAAAADEIKVLISSSVEQITTGTKVVEQAGTTMETMVNNARQISISLSEISAATKEQSLGLNQITSAIQELDENTQSNAALVEETSAAASALTDQASKLQLEIASFRVA</sequence>